<feature type="compositionally biased region" description="Polar residues" evidence="1">
    <location>
        <begin position="70"/>
        <end position="85"/>
    </location>
</feature>
<keyword evidence="3" id="KW-1185">Reference proteome</keyword>
<dbReference type="EMBL" id="CAAALY010110788">
    <property type="protein sequence ID" value="VEL30258.1"/>
    <property type="molecule type" value="Genomic_DNA"/>
</dbReference>
<dbReference type="AlphaFoldDB" id="A0A3S5ARI8"/>
<feature type="region of interest" description="Disordered" evidence="1">
    <location>
        <begin position="70"/>
        <end position="91"/>
    </location>
</feature>
<reference evidence="2" key="1">
    <citation type="submission" date="2018-11" db="EMBL/GenBank/DDBJ databases">
        <authorList>
            <consortium name="Pathogen Informatics"/>
        </authorList>
    </citation>
    <scope>NUCLEOTIDE SEQUENCE</scope>
</reference>
<gene>
    <name evidence="2" type="ORF">PXEA_LOCUS23698</name>
</gene>
<sequence>MSRSFFSHQNLDALRQENTWLHFLHSLLCTEEHLYSVLAEEVDSLADVVNQLIEYNSSRLYSFGYIPSPQTSQKNLKTSSHTTGEQEFLEDEQVSDTDELLELDIIARQAIVESFNSILSKLLKGMQ</sequence>
<proteinExistence type="predicted"/>
<accession>A0A3S5ARI8</accession>
<comment type="caution">
    <text evidence="2">The sequence shown here is derived from an EMBL/GenBank/DDBJ whole genome shotgun (WGS) entry which is preliminary data.</text>
</comment>
<evidence type="ECO:0000313" key="3">
    <source>
        <dbReference type="Proteomes" id="UP000784294"/>
    </source>
</evidence>
<protein>
    <submittedName>
        <fullName evidence="2">Uncharacterized protein</fullName>
    </submittedName>
</protein>
<organism evidence="2 3">
    <name type="scientific">Protopolystoma xenopodis</name>
    <dbReference type="NCBI Taxonomy" id="117903"/>
    <lineage>
        <taxon>Eukaryota</taxon>
        <taxon>Metazoa</taxon>
        <taxon>Spiralia</taxon>
        <taxon>Lophotrochozoa</taxon>
        <taxon>Platyhelminthes</taxon>
        <taxon>Monogenea</taxon>
        <taxon>Polyopisthocotylea</taxon>
        <taxon>Polystomatidea</taxon>
        <taxon>Polystomatidae</taxon>
        <taxon>Protopolystoma</taxon>
    </lineage>
</organism>
<name>A0A3S5ARI8_9PLAT</name>
<evidence type="ECO:0000313" key="2">
    <source>
        <dbReference type="EMBL" id="VEL30258.1"/>
    </source>
</evidence>
<dbReference type="Proteomes" id="UP000784294">
    <property type="component" value="Unassembled WGS sequence"/>
</dbReference>
<evidence type="ECO:0000256" key="1">
    <source>
        <dbReference type="SAM" id="MobiDB-lite"/>
    </source>
</evidence>